<comment type="caution">
    <text evidence="2">The sequence shown here is derived from an EMBL/GenBank/DDBJ whole genome shotgun (WGS) entry which is preliminary data.</text>
</comment>
<reference evidence="2 3" key="1">
    <citation type="submission" date="2016-09" db="EMBL/GenBank/DDBJ databases">
        <title>Serratia marcescens MSU-97 and epiphytic antimycotic-producing bacteria.</title>
        <authorList>
            <person name="Matilla M.A."/>
        </authorList>
    </citation>
    <scope>NUCLEOTIDE SEQUENCE [LARGE SCALE GENOMIC DNA]</scope>
    <source>
        <strain evidence="2 3">MSU-97</strain>
    </source>
</reference>
<dbReference type="SUPFAM" id="SSF53756">
    <property type="entry name" value="UDP-Glycosyltransferase/glycogen phosphorylase"/>
    <property type="match status" value="1"/>
</dbReference>
<organism evidence="2 3">
    <name type="scientific">Serratia marcescens</name>
    <dbReference type="NCBI Taxonomy" id="615"/>
    <lineage>
        <taxon>Bacteria</taxon>
        <taxon>Pseudomonadati</taxon>
        <taxon>Pseudomonadota</taxon>
        <taxon>Gammaproteobacteria</taxon>
        <taxon>Enterobacterales</taxon>
        <taxon>Yersiniaceae</taxon>
        <taxon>Serratia</taxon>
    </lineage>
</organism>
<dbReference type="Proteomes" id="UP000185770">
    <property type="component" value="Unassembled WGS sequence"/>
</dbReference>
<dbReference type="InterPro" id="IPR001296">
    <property type="entry name" value="Glyco_trans_1"/>
</dbReference>
<protein>
    <recommendedName>
        <fullName evidence="1">Glycosyl transferase family 1 domain-containing protein</fullName>
    </recommendedName>
</protein>
<dbReference type="GO" id="GO:1901135">
    <property type="term" value="P:carbohydrate derivative metabolic process"/>
    <property type="evidence" value="ECO:0007669"/>
    <property type="project" value="UniProtKB-ARBA"/>
</dbReference>
<accession>A0A1Q4P6P7</accession>
<evidence type="ECO:0000259" key="1">
    <source>
        <dbReference type="Pfam" id="PF00534"/>
    </source>
</evidence>
<dbReference type="Pfam" id="PF00534">
    <property type="entry name" value="Glycos_transf_1"/>
    <property type="match status" value="1"/>
</dbReference>
<proteinExistence type="predicted"/>
<dbReference type="RefSeq" id="WP_073528847.1">
    <property type="nucleotide sequence ID" value="NZ_MJAO01000001.1"/>
</dbReference>
<dbReference type="GO" id="GO:0016757">
    <property type="term" value="F:glycosyltransferase activity"/>
    <property type="evidence" value="ECO:0007669"/>
    <property type="project" value="InterPro"/>
</dbReference>
<name>A0A1Q4P6P7_SERMA</name>
<dbReference type="PANTHER" id="PTHR12526">
    <property type="entry name" value="GLYCOSYLTRANSFERASE"/>
    <property type="match status" value="1"/>
</dbReference>
<evidence type="ECO:0000313" key="2">
    <source>
        <dbReference type="EMBL" id="OKB68779.1"/>
    </source>
</evidence>
<evidence type="ECO:0000313" key="3">
    <source>
        <dbReference type="Proteomes" id="UP000185770"/>
    </source>
</evidence>
<gene>
    <name evidence="2" type="ORF">BHU62_01660</name>
</gene>
<dbReference type="AlphaFoldDB" id="A0A1Q4P6P7"/>
<dbReference type="EMBL" id="MJAO01000001">
    <property type="protein sequence ID" value="OKB68779.1"/>
    <property type="molecule type" value="Genomic_DNA"/>
</dbReference>
<dbReference type="Gene3D" id="3.40.50.2000">
    <property type="entry name" value="Glycogen Phosphorylase B"/>
    <property type="match status" value="2"/>
</dbReference>
<sequence length="362" mass="40594">MLKNKNIAIIFTASILGGHELMSVAHIKKFVKKGFSISCYLPSDNGKLIALLDSAGINYELHHVLHKRMEIIHSFFNPLHVIKSSLLLKKLSQTHDYMVIIQGDIELGAGFLNGGRLLGLGNRVVSYIPYAHSFEKMGSRLAKAKDFLAKFAYRSCDNYVTICNQFRHDLKEKNKSANVRVLRNFVAKPAPKDIRGVGYEFLSNPEKIKILMAGRVFFRQKGQDVLLEALRDINNRVDLTVIGDGPDLDEMKHTARQLGNNINVEFLGWKDNVWDFAYDADLIAIPSSYEGVPLIMLEALKRNVPVIAPARDGMLDYLGKDSLYFVGDSESDVDKLREKIALFIAKKNGLGAKTINNSNEIV</sequence>
<dbReference type="OrthoDB" id="9768937at2"/>
<feature type="domain" description="Glycosyl transferase family 1" evidence="1">
    <location>
        <begin position="203"/>
        <end position="350"/>
    </location>
</feature>